<feature type="compositionally biased region" description="Polar residues" evidence="18">
    <location>
        <begin position="191"/>
        <end position="225"/>
    </location>
</feature>
<keyword evidence="11" id="KW-0866">Nonsense-mediated mRNA decay</keyword>
<dbReference type="InterPro" id="IPR045153">
    <property type="entry name" value="Est1/Ebs1-like"/>
</dbReference>
<dbReference type="GO" id="GO:0004519">
    <property type="term" value="F:endonuclease activity"/>
    <property type="evidence" value="ECO:0007669"/>
    <property type="project" value="UniProtKB-KW"/>
</dbReference>
<feature type="compositionally biased region" description="Basic and acidic residues" evidence="18">
    <location>
        <begin position="65"/>
        <end position="74"/>
    </location>
</feature>
<dbReference type="InParanoid" id="A0A1S3HAK8"/>
<evidence type="ECO:0000256" key="9">
    <source>
        <dbReference type="ARBA" id="ARBA00022801"/>
    </source>
</evidence>
<evidence type="ECO:0000256" key="10">
    <source>
        <dbReference type="ARBA" id="ARBA00022895"/>
    </source>
</evidence>
<dbReference type="Gene3D" id="1.25.40.10">
    <property type="entry name" value="Tetratricopeptide repeat domain"/>
    <property type="match status" value="2"/>
</dbReference>
<dbReference type="GO" id="GO:0000184">
    <property type="term" value="P:nuclear-transcribed mRNA catabolic process, nonsense-mediated decay"/>
    <property type="evidence" value="ECO:0007669"/>
    <property type="project" value="UniProtKB-KW"/>
</dbReference>
<feature type="compositionally biased region" description="Basic and acidic residues" evidence="18">
    <location>
        <begin position="228"/>
        <end position="250"/>
    </location>
</feature>
<feature type="compositionally biased region" description="Basic residues" evidence="18">
    <location>
        <begin position="486"/>
        <end position="506"/>
    </location>
</feature>
<comment type="subcellular location">
    <subcellularLocation>
        <location evidence="3">Chromosome</location>
        <location evidence="3">Telomere</location>
    </subcellularLocation>
    <subcellularLocation>
        <location evidence="2">Cytoplasm</location>
        <location evidence="2">Cytosol</location>
    </subcellularLocation>
    <subcellularLocation>
        <location evidence="4">Nucleus</location>
        <location evidence="4">Nucleolus</location>
    </subcellularLocation>
</comment>
<dbReference type="Gene3D" id="3.40.50.1010">
    <property type="entry name" value="5'-nuclease"/>
    <property type="match status" value="1"/>
</dbReference>
<feature type="compositionally biased region" description="Polar residues" evidence="18">
    <location>
        <begin position="127"/>
        <end position="141"/>
    </location>
</feature>
<keyword evidence="9" id="KW-0378">Hydrolase</keyword>
<feature type="compositionally biased region" description="Basic and acidic residues" evidence="18">
    <location>
        <begin position="382"/>
        <end position="393"/>
    </location>
</feature>
<dbReference type="FunFam" id="3.40.50.1010:FF:000014">
    <property type="entry name" value="telomerase-binding protein EST1A isoform X1"/>
    <property type="match status" value="1"/>
</dbReference>
<feature type="region of interest" description="Disordered" evidence="18">
    <location>
        <begin position="916"/>
        <end position="936"/>
    </location>
</feature>
<evidence type="ECO:0000256" key="18">
    <source>
        <dbReference type="SAM" id="MobiDB-lite"/>
    </source>
</evidence>
<dbReference type="GO" id="GO:0005829">
    <property type="term" value="C:cytosol"/>
    <property type="evidence" value="ECO:0007669"/>
    <property type="project" value="UniProtKB-SubCell"/>
</dbReference>
<feature type="compositionally biased region" description="Basic and acidic residues" evidence="18">
    <location>
        <begin position="325"/>
        <end position="342"/>
    </location>
</feature>
<comment type="cofactor">
    <cofactor evidence="1">
        <name>Mn(2+)</name>
        <dbReference type="ChEBI" id="CHEBI:29035"/>
    </cofactor>
</comment>
<feature type="compositionally biased region" description="Basic and acidic residues" evidence="18">
    <location>
        <begin position="143"/>
        <end position="155"/>
    </location>
</feature>
<dbReference type="GO" id="GO:0070034">
    <property type="term" value="F:telomerase RNA binding"/>
    <property type="evidence" value="ECO:0007669"/>
    <property type="project" value="TreeGrafter"/>
</dbReference>
<evidence type="ECO:0000256" key="16">
    <source>
        <dbReference type="ARBA" id="ARBA00083936"/>
    </source>
</evidence>
<dbReference type="SUPFAM" id="SSF88723">
    <property type="entry name" value="PIN domain-like"/>
    <property type="match status" value="1"/>
</dbReference>
<dbReference type="FunFam" id="1.25.40.10:FF:000094">
    <property type="entry name" value="telomerase-binding protein EST1A isoform X1"/>
    <property type="match status" value="1"/>
</dbReference>
<dbReference type="STRING" id="7574.A0A1S3HAK8"/>
<feature type="compositionally biased region" description="Polar residues" evidence="18">
    <location>
        <begin position="409"/>
        <end position="421"/>
    </location>
</feature>
<name>A0A1S3HAK8_LINAN</name>
<keyword evidence="10" id="KW-0779">Telomere</keyword>
<dbReference type="InterPro" id="IPR018834">
    <property type="entry name" value="DNA/RNA-bd_Est1-type"/>
</dbReference>
<dbReference type="GO" id="GO:0000781">
    <property type="term" value="C:chromosome, telomeric region"/>
    <property type="evidence" value="ECO:0007669"/>
    <property type="project" value="UniProtKB-SubCell"/>
</dbReference>
<dbReference type="Pfam" id="PF10373">
    <property type="entry name" value="EST1_DNA_bind"/>
    <property type="match status" value="2"/>
</dbReference>
<dbReference type="SUPFAM" id="SSF48452">
    <property type="entry name" value="TPR-like"/>
    <property type="match status" value="2"/>
</dbReference>
<dbReference type="InterPro" id="IPR029060">
    <property type="entry name" value="PIN-like_dom_sf"/>
</dbReference>
<feature type="compositionally biased region" description="Basic residues" evidence="18">
    <location>
        <begin position="560"/>
        <end position="572"/>
    </location>
</feature>
<keyword evidence="20" id="KW-1185">Reference proteome</keyword>
<keyword evidence="8" id="KW-0255">Endonuclease</keyword>
<evidence type="ECO:0000256" key="7">
    <source>
        <dbReference type="ARBA" id="ARBA00022722"/>
    </source>
</evidence>
<keyword evidence="17" id="KW-0175">Coiled coil</keyword>
<dbReference type="SMART" id="SM00670">
    <property type="entry name" value="PINc"/>
    <property type="match status" value="1"/>
</dbReference>
<gene>
    <name evidence="21" type="primary">LOC106153649</name>
</gene>
<evidence type="ECO:0000256" key="14">
    <source>
        <dbReference type="ARBA" id="ARBA00078075"/>
    </source>
</evidence>
<feature type="compositionally biased region" description="Basic and acidic residues" evidence="18">
    <location>
        <begin position="476"/>
        <end position="485"/>
    </location>
</feature>
<dbReference type="KEGG" id="lak:106153649"/>
<evidence type="ECO:0000256" key="11">
    <source>
        <dbReference type="ARBA" id="ARBA00023161"/>
    </source>
</evidence>
<reference evidence="21" key="1">
    <citation type="submission" date="2025-08" db="UniProtKB">
        <authorList>
            <consortium name="RefSeq"/>
        </authorList>
    </citation>
    <scope>IDENTIFICATION</scope>
    <source>
        <tissue evidence="21">Gonads</tissue>
    </source>
</reference>
<feature type="region of interest" description="Disordered" evidence="18">
    <location>
        <begin position="14"/>
        <end position="586"/>
    </location>
</feature>
<feature type="compositionally biased region" description="Basic and acidic residues" evidence="18">
    <location>
        <begin position="1377"/>
        <end position="1388"/>
    </location>
</feature>
<dbReference type="GO" id="GO:0042162">
    <property type="term" value="F:telomeric DNA binding"/>
    <property type="evidence" value="ECO:0007669"/>
    <property type="project" value="TreeGrafter"/>
</dbReference>
<evidence type="ECO:0000256" key="8">
    <source>
        <dbReference type="ARBA" id="ARBA00022759"/>
    </source>
</evidence>
<feature type="compositionally biased region" description="Basic and acidic residues" evidence="18">
    <location>
        <begin position="916"/>
        <end position="926"/>
    </location>
</feature>
<keyword evidence="5" id="KW-0158">Chromosome</keyword>
<dbReference type="GO" id="GO:0016787">
    <property type="term" value="F:hydrolase activity"/>
    <property type="evidence" value="ECO:0007669"/>
    <property type="project" value="UniProtKB-KW"/>
</dbReference>
<dbReference type="Proteomes" id="UP000085678">
    <property type="component" value="Unplaced"/>
</dbReference>
<evidence type="ECO:0000256" key="3">
    <source>
        <dbReference type="ARBA" id="ARBA00004574"/>
    </source>
</evidence>
<feature type="region of interest" description="Disordered" evidence="18">
    <location>
        <begin position="1377"/>
        <end position="1398"/>
    </location>
</feature>
<evidence type="ECO:0000256" key="17">
    <source>
        <dbReference type="SAM" id="Coils"/>
    </source>
</evidence>
<organism evidence="20 21">
    <name type="scientific">Lingula anatina</name>
    <name type="common">Brachiopod</name>
    <name type="synonym">Lingula unguis</name>
    <dbReference type="NCBI Taxonomy" id="7574"/>
    <lineage>
        <taxon>Eukaryota</taxon>
        <taxon>Metazoa</taxon>
        <taxon>Spiralia</taxon>
        <taxon>Lophotrochozoa</taxon>
        <taxon>Brachiopoda</taxon>
        <taxon>Linguliformea</taxon>
        <taxon>Lingulata</taxon>
        <taxon>Lingulida</taxon>
        <taxon>Linguloidea</taxon>
        <taxon>Lingulidae</taxon>
        <taxon>Lingula</taxon>
    </lineage>
</organism>
<evidence type="ECO:0000256" key="12">
    <source>
        <dbReference type="ARBA" id="ARBA00023242"/>
    </source>
</evidence>
<dbReference type="InterPro" id="IPR019458">
    <property type="entry name" value="Est1-like_N"/>
</dbReference>
<dbReference type="GO" id="GO:0005697">
    <property type="term" value="C:telomerase holoenzyme complex"/>
    <property type="evidence" value="ECO:0007669"/>
    <property type="project" value="TreeGrafter"/>
</dbReference>
<feature type="compositionally biased region" description="Basic residues" evidence="18">
    <location>
        <begin position="289"/>
        <end position="301"/>
    </location>
</feature>
<keyword evidence="12" id="KW-0539">Nucleus</keyword>
<evidence type="ECO:0000313" key="20">
    <source>
        <dbReference type="Proteomes" id="UP000085678"/>
    </source>
</evidence>
<dbReference type="CDD" id="cd09885">
    <property type="entry name" value="PIN_Smg6-like"/>
    <property type="match status" value="1"/>
</dbReference>
<feature type="region of interest" description="Disordered" evidence="18">
    <location>
        <begin position="596"/>
        <end position="615"/>
    </location>
</feature>
<protein>
    <recommendedName>
        <fullName evidence="13">Telomerase-binding protein EST1A</fullName>
    </recommendedName>
    <alternativeName>
        <fullName evidence="15">Ever shorter telomeres 1A</fullName>
    </alternativeName>
    <alternativeName>
        <fullName evidence="14">Nonsense mediated mRNA decay factor SMG6</fullName>
    </alternativeName>
    <alternativeName>
        <fullName evidence="16">Smg-6 homolog</fullName>
    </alternativeName>
</protein>
<evidence type="ECO:0000256" key="13">
    <source>
        <dbReference type="ARBA" id="ARBA00069784"/>
    </source>
</evidence>
<feature type="compositionally biased region" description="Basic and acidic residues" evidence="18">
    <location>
        <begin position="356"/>
        <end position="375"/>
    </location>
</feature>
<evidence type="ECO:0000256" key="6">
    <source>
        <dbReference type="ARBA" id="ARBA00022490"/>
    </source>
</evidence>
<dbReference type="InterPro" id="IPR002716">
    <property type="entry name" value="PIN_dom"/>
</dbReference>
<evidence type="ECO:0000256" key="15">
    <source>
        <dbReference type="ARBA" id="ARBA00083388"/>
    </source>
</evidence>
<feature type="coiled-coil region" evidence="17">
    <location>
        <begin position="1724"/>
        <end position="1768"/>
    </location>
</feature>
<keyword evidence="7" id="KW-0540">Nuclease</keyword>
<evidence type="ECO:0000256" key="1">
    <source>
        <dbReference type="ARBA" id="ARBA00001936"/>
    </source>
</evidence>
<dbReference type="PANTHER" id="PTHR15696:SF0">
    <property type="entry name" value="TELOMERASE-BINDING PROTEIN EST1A"/>
    <property type="match status" value="1"/>
</dbReference>
<feature type="domain" description="PIN" evidence="19">
    <location>
        <begin position="1780"/>
        <end position="1931"/>
    </location>
</feature>
<evidence type="ECO:0000256" key="4">
    <source>
        <dbReference type="ARBA" id="ARBA00004604"/>
    </source>
</evidence>
<dbReference type="OrthoDB" id="2017974at2759"/>
<dbReference type="PANTHER" id="PTHR15696">
    <property type="entry name" value="SMG-7 SUPPRESSOR WITH MORPHOLOGICAL EFFECT ON GENITALIA PROTEIN 7"/>
    <property type="match status" value="1"/>
</dbReference>
<dbReference type="Pfam" id="PF13638">
    <property type="entry name" value="PIN_4"/>
    <property type="match status" value="1"/>
</dbReference>
<dbReference type="GeneID" id="106153649"/>
<dbReference type="InterPro" id="IPR011990">
    <property type="entry name" value="TPR-like_helical_dom_sf"/>
</dbReference>
<accession>A0A1S3HAK8</accession>
<evidence type="ECO:0000256" key="5">
    <source>
        <dbReference type="ARBA" id="ARBA00022454"/>
    </source>
</evidence>
<dbReference type="Pfam" id="PF10374">
    <property type="entry name" value="EST1"/>
    <property type="match status" value="1"/>
</dbReference>
<feature type="compositionally biased region" description="Basic and acidic residues" evidence="18">
    <location>
        <begin position="81"/>
        <end position="118"/>
    </location>
</feature>
<dbReference type="GO" id="GO:0005730">
    <property type="term" value="C:nucleolus"/>
    <property type="evidence" value="ECO:0007669"/>
    <property type="project" value="UniProtKB-SubCell"/>
</dbReference>
<feature type="compositionally biased region" description="Polar residues" evidence="18">
    <location>
        <begin position="270"/>
        <end position="287"/>
    </location>
</feature>
<evidence type="ECO:0000256" key="2">
    <source>
        <dbReference type="ARBA" id="ARBA00004514"/>
    </source>
</evidence>
<feature type="coiled-coil region" evidence="17">
    <location>
        <begin position="1262"/>
        <end position="1300"/>
    </location>
</feature>
<evidence type="ECO:0000313" key="21">
    <source>
        <dbReference type="RefSeq" id="XP_013383105.1"/>
    </source>
</evidence>
<sequence length="1953" mass="226014">MMASKEKVVRISYQELEHLASNQHAKNPKVHGNEPDEPTQDQGKKQRNRQKRPDIAIYQPRMRFQKKEQEEDNTKIGNDNIKQHEKEASEHEIKKNTDKQTDRQSYSDREGYFSKDSDSSTSKQSRGTKTQDGVSRSTSDSARAGKRDEGTHNESNDTTSVSNIKKKQKRPPLQVYVPKPKLIAGEKNLDEQTNSTGLEETPMDKNQSPKESFQTLVFENSSFKKNTSRKENFDKKTLHQPHKSKDDNENVFRSGSDSEEASVERKVDTSGINLTITVANVASPESPSKNRRYSANKRRPRATSNNSDISSVDRDSFEDPLSSSKEWDSEIEREIGRMKVTVEDNDTEVYLSNSQTEREMVKLKEDLKHKRDNRERKKNKPDRREHSHHHEQSENVANNNGARRKTVSNDESQFKTDASNNRLKKQGKKYNENVEGSRTQKDWGSLVDEAEDEENEEMQSKKNKHRGHVTFTNDEPQVKVIERNKRSPVRQRQPHPQHQHQNRHGRLRQDSQSSTSSWDEDESNPARTARGGGIIHLPFPGSQPQASEPNYPHPQQRGYMHNRGRGGGRGRGQRQLFDPKNPNKPIVIEQSQPQLHFHDPNEPYSPEPPRGGYGDIRQVQYPEGYPREVGFPYPPYPPMAYFDSGTYHDDTYSRDPYYHSGYEQEMMLSGRSRSANRMAAEQMLSQAIPLDGQLGNILSRRLNAEGVERMNQMRRELQRLYEQVILLDPDLSNRHNVEQNLWKAVYYHAIEMFRKLLQEEDQDGRVKQNLMDVLEEGLNFYNDLLQKLQTTFNFNLSIFLDSSHLPPENLSRHVKLALLSAQRCMIFLGDIHRYKEQSNDAHNFGRARSWYMKAQHLAPKNGRPYNQLAILALYTRRKLDAVYYYMRSLAASNPFLTARESLMSLFDEARKKAEVTEKKKQAEKERLQRKRQRERLHNQEEGHRVEIWIAPDGTSSEDMIDDEADNLHQLSAIELNKRFSLSFLICHGKLFTKIGMETFPEAASQMLQEFEVLLQHSPVPVGDSRLLQLIVINMFAVDSTSLKSTTVENECRSLLQEQAIQLGLDMFGLLLERCVQLYRDHLSESTSPEDLMNEDLHHLLPSVKVWSDWMVCHSALWNPPPNQKDPTLGPEIDVWQSLAELCNILNNLDISHISLYREKMEELEPVILEEDVMLAGFVPLLSLPDDRAYVHKDEDRESAKDCCRIEKLKLFGEYLCGIEPPMLMYDVQTKKYKSVAPKLICENKQDKEQENLSEDDDVIVESEEEEEVCSDDEEHVKQLKQKKSELKKKMEQQQKQEENIQFHWPKTSWPIWYMKAQHLAPKNGRPYNQLAILALYTRRKLDAVYYYMRSLAASNPFLTARESLMSLFDEARKKAEVTEKKKQAEKERLQRKRQRERLHNQEEGHRVEIWIAPDGTSSEDMIDDEADNLHQLSAIELNKRFSLSFLICHGKLFTKIGMETFPEAASQMLQEFEVLLQHSPVPVGDSRLLQLIVINMFAVDSTSLKSTTVENECRSLLQEQAIQLGLDMFGLLLERCVQLYRDHLSESTSSEDLMNEDLHHLLPSVKVWSDWMVCHSALWNPPPNQKDPTLGPEIDVWQSLAELCNILNNLDISHISLYREKMEELEPVILEEDVMLAGFVPLLSLPDDRAYVHKDEDRESAKDCCRIEKLKLFGEYLCGIEPPMLMYDVQTKKYKSVAPKLICENKQDKEQENLSEDDDVIVESEEEEEVCSDDEEHVKQLKQKKSELKKKMEQQQKQEENIQAIFEKESRSIELEVRPLFLIPDTNCFIDHLKTIKTILEGKKYTIVVPLVVMNELDGLSKGDKSSAFESVDHAGSLESCAKGAVAYLEEEFENRNSHLKALTSKGTVMETISYRSEETSHIGNNDDLILSCCLHYCQDKARDFMPRERNTPVRLYREVVLLTDDRNLRLKAHTRNVPVKDVVSFAKWARIT</sequence>
<keyword evidence="6" id="KW-0963">Cytoplasm</keyword>
<feature type="compositionally biased region" description="Acidic residues" evidence="18">
    <location>
        <begin position="448"/>
        <end position="457"/>
    </location>
</feature>
<evidence type="ECO:0000259" key="19">
    <source>
        <dbReference type="SMART" id="SM00670"/>
    </source>
</evidence>
<dbReference type="RefSeq" id="XP_013383105.1">
    <property type="nucleotide sequence ID" value="XM_013527651.1"/>
</dbReference>
<proteinExistence type="predicted"/>